<dbReference type="InterPro" id="IPR011006">
    <property type="entry name" value="CheY-like_superfamily"/>
</dbReference>
<dbReference type="InterPro" id="IPR050595">
    <property type="entry name" value="Bact_response_regulator"/>
</dbReference>
<dbReference type="Proteomes" id="UP000005275">
    <property type="component" value="Chromosome"/>
</dbReference>
<evidence type="ECO:0000256" key="2">
    <source>
        <dbReference type="PROSITE-ProRule" id="PRU00169"/>
    </source>
</evidence>
<proteinExistence type="predicted"/>
<dbReference type="KEGG" id="mpur:MARPU_15850"/>
<evidence type="ECO:0000256" key="1">
    <source>
        <dbReference type="ARBA" id="ARBA00022553"/>
    </source>
</evidence>
<accession>W0E6J9</accession>
<keyword evidence="1 2" id="KW-0597">Phosphoprotein</keyword>
<evidence type="ECO:0000313" key="6">
    <source>
        <dbReference type="Proteomes" id="UP000005275"/>
    </source>
</evidence>
<feature type="domain" description="Response regulatory" evidence="4">
    <location>
        <begin position="24"/>
        <end position="140"/>
    </location>
</feature>
<feature type="modified residue" description="4-aspartylphosphate" evidence="2">
    <location>
        <position position="73"/>
    </location>
</feature>
<dbReference type="SMART" id="SM00448">
    <property type="entry name" value="REC"/>
    <property type="match status" value="1"/>
</dbReference>
<dbReference type="Gene3D" id="3.40.50.2300">
    <property type="match status" value="1"/>
</dbReference>
<dbReference type="RefSeq" id="WP_005222990.1">
    <property type="nucleotide sequence ID" value="NZ_CP007031.1"/>
</dbReference>
<dbReference type="PROSITE" id="PS50110">
    <property type="entry name" value="RESPONSE_REGULATORY"/>
    <property type="match status" value="1"/>
</dbReference>
<dbReference type="STRING" id="765910.MARPU_15850"/>
<gene>
    <name evidence="5" type="ORF">MARPU_15850</name>
</gene>
<dbReference type="SUPFAM" id="SSF52172">
    <property type="entry name" value="CheY-like"/>
    <property type="match status" value="1"/>
</dbReference>
<dbReference type="InterPro" id="IPR001789">
    <property type="entry name" value="Sig_transdc_resp-reg_receiver"/>
</dbReference>
<organism evidence="5 6">
    <name type="scientific">Marichromatium purpuratum 984</name>
    <dbReference type="NCBI Taxonomy" id="765910"/>
    <lineage>
        <taxon>Bacteria</taxon>
        <taxon>Pseudomonadati</taxon>
        <taxon>Pseudomonadota</taxon>
        <taxon>Gammaproteobacteria</taxon>
        <taxon>Chromatiales</taxon>
        <taxon>Chromatiaceae</taxon>
        <taxon>Marichromatium</taxon>
    </lineage>
</organism>
<keyword evidence="6" id="KW-1185">Reference proteome</keyword>
<evidence type="ECO:0000313" key="5">
    <source>
        <dbReference type="EMBL" id="AHF05153.1"/>
    </source>
</evidence>
<dbReference type="HOGENOM" id="CLU_000445_69_17_6"/>
<name>W0E6J9_MARPU</name>
<reference evidence="5 6" key="1">
    <citation type="submission" date="2013-12" db="EMBL/GenBank/DDBJ databases">
        <authorList>
            <consortium name="DOE Joint Genome Institute"/>
            <person name="Bryant D.A."/>
            <person name="Huntemann M."/>
            <person name="Han J."/>
            <person name="Chen A."/>
            <person name="Kyrpides N."/>
            <person name="Mavromatis K."/>
            <person name="Markowitz V."/>
            <person name="Palaniappan K."/>
            <person name="Ivanova N."/>
            <person name="Schaumberg A."/>
            <person name="Pati A."/>
            <person name="Liolios K."/>
            <person name="Nordberg H.P."/>
            <person name="Cantor M.N."/>
            <person name="Hua S.X."/>
            <person name="Woyke T."/>
        </authorList>
    </citation>
    <scope>NUCLEOTIDE SEQUENCE [LARGE SCALE GENOMIC DNA]</scope>
    <source>
        <strain evidence="5 6">984</strain>
    </source>
</reference>
<feature type="region of interest" description="Disordered" evidence="3">
    <location>
        <begin position="1"/>
        <end position="24"/>
    </location>
</feature>
<dbReference type="AlphaFoldDB" id="W0E6J9"/>
<dbReference type="Pfam" id="PF00072">
    <property type="entry name" value="Response_reg"/>
    <property type="match status" value="1"/>
</dbReference>
<dbReference type="EMBL" id="CP007031">
    <property type="protein sequence ID" value="AHF05153.1"/>
    <property type="molecule type" value="Genomic_DNA"/>
</dbReference>
<sequence>MRPFFRKTDATADDATQPPPPGARVLVVDDSPTETRIFAKVLTQAGYQVETATNGEEAIAVARRSHPDLILMDVVMPVLNGFQATRMLQRDAETADIPVIMVTTKDQQTDRTWGLRQGAVDYLVKPIDAATLLARVRVALEG</sequence>
<feature type="compositionally biased region" description="Basic and acidic residues" evidence="3">
    <location>
        <begin position="1"/>
        <end position="10"/>
    </location>
</feature>
<evidence type="ECO:0000256" key="3">
    <source>
        <dbReference type="SAM" id="MobiDB-lite"/>
    </source>
</evidence>
<dbReference type="PANTHER" id="PTHR44591:SF20">
    <property type="entry name" value="PROTEIN PILH"/>
    <property type="match status" value="1"/>
</dbReference>
<protein>
    <submittedName>
        <fullName evidence="5">Response regulator receiver</fullName>
    </submittedName>
</protein>
<dbReference type="GO" id="GO:0000160">
    <property type="term" value="P:phosphorelay signal transduction system"/>
    <property type="evidence" value="ECO:0007669"/>
    <property type="project" value="InterPro"/>
</dbReference>
<dbReference type="OrthoDB" id="9800897at2"/>
<dbReference type="eggNOG" id="COG0745">
    <property type="taxonomic scope" value="Bacteria"/>
</dbReference>
<dbReference type="PANTHER" id="PTHR44591">
    <property type="entry name" value="STRESS RESPONSE REGULATOR PROTEIN 1"/>
    <property type="match status" value="1"/>
</dbReference>
<evidence type="ECO:0000259" key="4">
    <source>
        <dbReference type="PROSITE" id="PS50110"/>
    </source>
</evidence>